<dbReference type="EMBL" id="LT551165">
    <property type="protein sequence ID" value="SAL96592.1"/>
    <property type="molecule type" value="Genomic_DNA"/>
</dbReference>
<accession>A0A163J1J3</accession>
<name>A0A163J1J3_ABSGL</name>
<protein>
    <submittedName>
        <fullName evidence="7">Uncharacterized protein</fullName>
    </submittedName>
</protein>
<keyword evidence="5 6" id="KW-0472">Membrane</keyword>
<dbReference type="InParanoid" id="A0A163J1J3"/>
<keyword evidence="8" id="KW-1185">Reference proteome</keyword>
<comment type="similarity">
    <text evidence="2">Belongs to the peroxisomal membrane protein PXMP2/4 family.</text>
</comment>
<dbReference type="Pfam" id="PF04117">
    <property type="entry name" value="Mpv17_PMP22"/>
    <property type="match status" value="1"/>
</dbReference>
<keyword evidence="4 6" id="KW-1133">Transmembrane helix</keyword>
<feature type="transmembrane region" description="Helical" evidence="6">
    <location>
        <begin position="431"/>
        <end position="449"/>
    </location>
</feature>
<evidence type="ECO:0000313" key="7">
    <source>
        <dbReference type="EMBL" id="SAL96592.1"/>
    </source>
</evidence>
<dbReference type="InterPro" id="IPR029063">
    <property type="entry name" value="SAM-dependent_MTases_sf"/>
</dbReference>
<proteinExistence type="inferred from homology"/>
<dbReference type="Gene3D" id="3.40.50.150">
    <property type="entry name" value="Vaccinia Virus protein VP39"/>
    <property type="match status" value="1"/>
</dbReference>
<evidence type="ECO:0000256" key="3">
    <source>
        <dbReference type="ARBA" id="ARBA00022692"/>
    </source>
</evidence>
<evidence type="ECO:0000256" key="4">
    <source>
        <dbReference type="ARBA" id="ARBA00022989"/>
    </source>
</evidence>
<evidence type="ECO:0000256" key="1">
    <source>
        <dbReference type="ARBA" id="ARBA00004141"/>
    </source>
</evidence>
<organism evidence="7">
    <name type="scientific">Absidia glauca</name>
    <name type="common">Pin mould</name>
    <dbReference type="NCBI Taxonomy" id="4829"/>
    <lineage>
        <taxon>Eukaryota</taxon>
        <taxon>Fungi</taxon>
        <taxon>Fungi incertae sedis</taxon>
        <taxon>Mucoromycota</taxon>
        <taxon>Mucoromycotina</taxon>
        <taxon>Mucoromycetes</taxon>
        <taxon>Mucorales</taxon>
        <taxon>Cunninghamellaceae</taxon>
        <taxon>Absidia</taxon>
    </lineage>
</organism>
<evidence type="ECO:0000256" key="5">
    <source>
        <dbReference type="ARBA" id="ARBA00023136"/>
    </source>
</evidence>
<evidence type="ECO:0000256" key="6">
    <source>
        <dbReference type="SAM" id="Phobius"/>
    </source>
</evidence>
<dbReference type="SUPFAM" id="SSF53335">
    <property type="entry name" value="S-adenosyl-L-methionine-dependent methyltransferases"/>
    <property type="match status" value="1"/>
</dbReference>
<dbReference type="Pfam" id="PF11312">
    <property type="entry name" value="Methyltransf_34"/>
    <property type="match status" value="1"/>
</dbReference>
<dbReference type="PANTHER" id="PTHR11266:SF93">
    <property type="entry name" value="INTEGRAL MEMBRANE PROTEIN 25D9-6"/>
    <property type="match status" value="1"/>
</dbReference>
<dbReference type="Proteomes" id="UP000078561">
    <property type="component" value="Unassembled WGS sequence"/>
</dbReference>
<dbReference type="STRING" id="4829.A0A163J1J3"/>
<gene>
    <name evidence="7" type="primary">ABSGL_02008.1 scaffold 2596</name>
</gene>
<dbReference type="PANTHER" id="PTHR11266">
    <property type="entry name" value="PEROXISOMAL MEMBRANE PROTEIN 2, PXMP2 MPV17"/>
    <property type="match status" value="1"/>
</dbReference>
<feature type="transmembrane region" description="Helical" evidence="6">
    <location>
        <begin position="364"/>
        <end position="388"/>
    </location>
</feature>
<reference evidence="7" key="1">
    <citation type="submission" date="2016-04" db="EMBL/GenBank/DDBJ databases">
        <authorList>
            <person name="Evans L.H."/>
            <person name="Alamgir A."/>
            <person name="Owens N."/>
            <person name="Weber N.D."/>
            <person name="Virtaneva K."/>
            <person name="Barbian K."/>
            <person name="Babar A."/>
            <person name="Rosenke K."/>
        </authorList>
    </citation>
    <scope>NUCLEOTIDE SEQUENCE [LARGE SCALE GENOMIC DNA]</scope>
    <source>
        <strain evidence="7">CBS 101.48</strain>
    </source>
</reference>
<dbReference type="OrthoDB" id="6419443at2759"/>
<dbReference type="InterPro" id="IPR007248">
    <property type="entry name" value="Mpv17_PMP22"/>
</dbReference>
<evidence type="ECO:0000313" key="8">
    <source>
        <dbReference type="Proteomes" id="UP000078561"/>
    </source>
</evidence>
<keyword evidence="3 6" id="KW-0812">Transmembrane</keyword>
<dbReference type="InterPro" id="IPR021463">
    <property type="entry name" value="Methyltransf_34"/>
</dbReference>
<evidence type="ECO:0000256" key="2">
    <source>
        <dbReference type="ARBA" id="ARBA00006824"/>
    </source>
</evidence>
<dbReference type="AlphaFoldDB" id="A0A163J1J3"/>
<comment type="subcellular location">
    <subcellularLocation>
        <location evidence="1">Membrane</location>
        <topology evidence="1">Multi-pass membrane protein</topology>
    </subcellularLocation>
</comment>
<dbReference type="GO" id="GO:0005778">
    <property type="term" value="C:peroxisomal membrane"/>
    <property type="evidence" value="ECO:0007669"/>
    <property type="project" value="TreeGrafter"/>
</dbReference>
<sequence length="463" mass="52258">MGKDLSDQLQDLTLEKQKKAVAKPNYDKAALLERWKILGKDAEQSILSAIRRSCFDTFAQKNFGTTLQMIKHSFVDRDYEGIFTDPDNLAVYSAAYVPGRALCYFKIFCLPPLLKLLTKRTKIYAVGSGSGSELVSIAAAMTRVPGERQRIQLTMQDIGEWQHVLKKFEQHTARAWQISEEQLSCTYEQGDVLDPSTTTTAQSIASADLVTFMFVMNELFVKKAQAMALIQTLVASMKKGAYLLVVESAGSFSHLQVGNKTYMVYTLLDAIPDFERVISEDSQWYRCNDQLKYPLPVANMRGVLSGTQELCAQKLSGQKNIDKRIIQMFLYGLCISGPLSHFMYEIMNKIFAGKTGPKVKIGQLLFSNLIISPIMNSVYISAMTFLAGGRSIKQMKESVQGGLFRMQKMSWVISPLSMITAQNFLPQQTWVPFFSFIAFLFGTYMNTMLKRKRIQAEQEAKKE</sequence>
<feature type="transmembrane region" description="Helical" evidence="6">
    <location>
        <begin position="325"/>
        <end position="344"/>
    </location>
</feature>